<feature type="binding site" evidence="7">
    <location>
        <position position="21"/>
    </location>
    <ligand>
        <name>Fe cation</name>
        <dbReference type="ChEBI" id="CHEBI:24875"/>
        <label>1</label>
    </ligand>
</feature>
<dbReference type="OrthoDB" id="9801481at2"/>
<feature type="binding site" evidence="7">
    <location>
        <position position="131"/>
    </location>
    <ligand>
        <name>Fe cation</name>
        <dbReference type="ChEBI" id="CHEBI:24875"/>
        <label>1</label>
    </ligand>
</feature>
<dbReference type="PANTHER" id="PTHR11431:SF127">
    <property type="entry name" value="BACTERIAL NON-HEME FERRITIN"/>
    <property type="match status" value="1"/>
</dbReference>
<dbReference type="GO" id="GO:0008198">
    <property type="term" value="F:ferrous iron binding"/>
    <property type="evidence" value="ECO:0007669"/>
    <property type="project" value="TreeGrafter"/>
</dbReference>
<dbReference type="EC" id="1.16.3.2" evidence="8"/>
<keyword evidence="8" id="KW-0963">Cytoplasm</keyword>
<feature type="domain" description="Ferritin-like diiron" evidence="9">
    <location>
        <begin position="4"/>
        <end position="149"/>
    </location>
</feature>
<keyword evidence="3 7" id="KW-0479">Metal-binding</keyword>
<dbReference type="Pfam" id="PF00210">
    <property type="entry name" value="Ferritin"/>
    <property type="match status" value="1"/>
</dbReference>
<keyword evidence="5 7" id="KW-0408">Iron</keyword>
<dbReference type="InterPro" id="IPR008331">
    <property type="entry name" value="Ferritin_DPS_dom"/>
</dbReference>
<dbReference type="CDD" id="cd01055">
    <property type="entry name" value="Nonheme_Ferritin"/>
    <property type="match status" value="1"/>
</dbReference>
<evidence type="ECO:0000256" key="6">
    <source>
        <dbReference type="ARBA" id="ARBA00054546"/>
    </source>
</evidence>
<dbReference type="GO" id="GO:0016491">
    <property type="term" value="F:oxidoreductase activity"/>
    <property type="evidence" value="ECO:0007669"/>
    <property type="project" value="UniProtKB-KW"/>
</dbReference>
<dbReference type="GO" id="GO:0006826">
    <property type="term" value="P:iron ion transport"/>
    <property type="evidence" value="ECO:0007669"/>
    <property type="project" value="InterPro"/>
</dbReference>
<protein>
    <recommendedName>
        <fullName evidence="8">Ferritin</fullName>
        <ecNumber evidence="8">1.16.3.2</ecNumber>
    </recommendedName>
</protein>
<comment type="function">
    <text evidence="8">Iron-storage protein.</text>
</comment>
<keyword evidence="2 8" id="KW-0409">Iron storage</keyword>
<dbReference type="PROSITE" id="PS51257">
    <property type="entry name" value="PROKAR_LIPOPROTEIN"/>
    <property type="match status" value="1"/>
</dbReference>
<evidence type="ECO:0000256" key="7">
    <source>
        <dbReference type="PIRSR" id="PIRSR601519-1"/>
    </source>
</evidence>
<evidence type="ECO:0000256" key="8">
    <source>
        <dbReference type="RuleBase" id="RU361145"/>
    </source>
</evidence>
<dbReference type="InterPro" id="IPR001519">
    <property type="entry name" value="Ferritin"/>
</dbReference>
<evidence type="ECO:0000313" key="11">
    <source>
        <dbReference type="Proteomes" id="UP000199634"/>
    </source>
</evidence>
<evidence type="ECO:0000256" key="4">
    <source>
        <dbReference type="ARBA" id="ARBA00023002"/>
    </source>
</evidence>
<dbReference type="RefSeq" id="WP_091099750.1">
    <property type="nucleotide sequence ID" value="NZ_FNXE01000027.1"/>
</dbReference>
<dbReference type="GO" id="GO:0042802">
    <property type="term" value="F:identical protein binding"/>
    <property type="evidence" value="ECO:0007669"/>
    <property type="project" value="UniProtKB-ARBA"/>
</dbReference>
<gene>
    <name evidence="10" type="ORF">SAMN02927937_01947</name>
</gene>
<dbReference type="PROSITE" id="PS50905">
    <property type="entry name" value="FERRITIN_LIKE"/>
    <property type="match status" value="1"/>
</dbReference>
<dbReference type="InterPro" id="IPR041719">
    <property type="entry name" value="Ferritin_prok"/>
</dbReference>
<dbReference type="InterPro" id="IPR009040">
    <property type="entry name" value="Ferritin-like_diiron"/>
</dbReference>
<feature type="binding site" evidence="7">
    <location>
        <position position="57"/>
    </location>
    <ligand>
        <name>Fe cation</name>
        <dbReference type="ChEBI" id="CHEBI:24875"/>
        <label>1</label>
    </ligand>
</feature>
<evidence type="ECO:0000256" key="5">
    <source>
        <dbReference type="ARBA" id="ARBA00023004"/>
    </source>
</evidence>
<feature type="binding site" evidence="7">
    <location>
        <position position="98"/>
    </location>
    <ligand>
        <name>Fe cation</name>
        <dbReference type="ChEBI" id="CHEBI:24875"/>
        <label>1</label>
    </ligand>
</feature>
<comment type="subcellular location">
    <subcellularLocation>
        <location evidence="8">Cytoplasm</location>
    </subcellularLocation>
</comment>
<evidence type="ECO:0000256" key="2">
    <source>
        <dbReference type="ARBA" id="ARBA00022434"/>
    </source>
</evidence>
<sequence length="182" mass="20666">MNTVRISKKLEKALNAQVTLEAYSAQMYLMLACWADENQLDGVKNFMMKHSQEERIHMAKIIEYIQERGGTVSIDAINKPGPKPNSVIECFESVLNQEIENTTAIYKIVKMSMDEEDWATWNFMQWLVAEQREEEKLALDLLDKAKLAGGSSMSDTAKFELNKVIGNTGQEFPIADDVNPLE</sequence>
<dbReference type="STRING" id="1159016.SAMN02927937_01947"/>
<dbReference type="Gene3D" id="1.20.1260.10">
    <property type="match status" value="1"/>
</dbReference>
<dbReference type="GO" id="GO:0006879">
    <property type="term" value="P:intracellular iron ion homeostasis"/>
    <property type="evidence" value="ECO:0007669"/>
    <property type="project" value="UniProtKB-KW"/>
</dbReference>
<dbReference type="EMBL" id="FNXE01000027">
    <property type="protein sequence ID" value="SEH88687.1"/>
    <property type="molecule type" value="Genomic_DNA"/>
</dbReference>
<comment type="function">
    <text evidence="6">May alleviate iron toxicity in the presence of oxygen.</text>
</comment>
<dbReference type="InterPro" id="IPR009078">
    <property type="entry name" value="Ferritin-like_SF"/>
</dbReference>
<keyword evidence="4" id="KW-0560">Oxidoreductase</keyword>
<evidence type="ECO:0000256" key="1">
    <source>
        <dbReference type="ARBA" id="ARBA00006950"/>
    </source>
</evidence>
<name>A0A1H6LUE9_9FLAO</name>
<keyword evidence="11" id="KW-1185">Reference proteome</keyword>
<dbReference type="InterPro" id="IPR012347">
    <property type="entry name" value="Ferritin-like"/>
</dbReference>
<dbReference type="Proteomes" id="UP000199634">
    <property type="component" value="Unassembled WGS sequence"/>
</dbReference>
<comment type="similarity">
    <text evidence="1 8">Belongs to the ferritin family. Prokaryotic subfamily.</text>
</comment>
<evidence type="ECO:0000313" key="10">
    <source>
        <dbReference type="EMBL" id="SEH88687.1"/>
    </source>
</evidence>
<evidence type="ECO:0000259" key="9">
    <source>
        <dbReference type="PROSITE" id="PS50905"/>
    </source>
</evidence>
<dbReference type="AlphaFoldDB" id="A0A1H6LUE9"/>
<evidence type="ECO:0000256" key="3">
    <source>
        <dbReference type="ARBA" id="ARBA00022723"/>
    </source>
</evidence>
<organism evidence="10 11">
    <name type="scientific">Paenimyroides marinum</name>
    <dbReference type="NCBI Taxonomy" id="1159016"/>
    <lineage>
        <taxon>Bacteria</taxon>
        <taxon>Pseudomonadati</taxon>
        <taxon>Bacteroidota</taxon>
        <taxon>Flavobacteriia</taxon>
        <taxon>Flavobacteriales</taxon>
        <taxon>Flavobacteriaceae</taxon>
        <taxon>Paenimyroides</taxon>
    </lineage>
</organism>
<reference evidence="10 11" key="1">
    <citation type="submission" date="2016-10" db="EMBL/GenBank/DDBJ databases">
        <authorList>
            <person name="de Groot N.N."/>
        </authorList>
    </citation>
    <scope>NUCLEOTIDE SEQUENCE [LARGE SCALE GENOMIC DNA]</scope>
    <source>
        <strain evidence="10 11">CGMCC 1.10825</strain>
    </source>
</reference>
<dbReference type="GO" id="GO:0008199">
    <property type="term" value="F:ferric iron binding"/>
    <property type="evidence" value="ECO:0007669"/>
    <property type="project" value="InterPro"/>
</dbReference>
<dbReference type="SUPFAM" id="SSF47240">
    <property type="entry name" value="Ferritin-like"/>
    <property type="match status" value="1"/>
</dbReference>
<feature type="binding site" evidence="7">
    <location>
        <position position="54"/>
    </location>
    <ligand>
        <name>Fe cation</name>
        <dbReference type="ChEBI" id="CHEBI:24875"/>
        <label>1</label>
    </ligand>
</feature>
<dbReference type="FunFam" id="1.20.1260.10:FF:000001">
    <property type="entry name" value="Non-heme ferritin"/>
    <property type="match status" value="1"/>
</dbReference>
<dbReference type="GO" id="GO:0005737">
    <property type="term" value="C:cytoplasm"/>
    <property type="evidence" value="ECO:0007669"/>
    <property type="project" value="UniProtKB-SubCell"/>
</dbReference>
<proteinExistence type="inferred from homology"/>
<comment type="catalytic activity">
    <reaction evidence="8">
        <text>4 Fe(2+) + O2 + 6 H2O = 4 iron(III) oxide-hydroxide + 12 H(+)</text>
        <dbReference type="Rhea" id="RHEA:11972"/>
        <dbReference type="ChEBI" id="CHEBI:15377"/>
        <dbReference type="ChEBI" id="CHEBI:15378"/>
        <dbReference type="ChEBI" id="CHEBI:15379"/>
        <dbReference type="ChEBI" id="CHEBI:29033"/>
        <dbReference type="ChEBI" id="CHEBI:78619"/>
        <dbReference type="EC" id="1.16.3.2"/>
    </reaction>
</comment>
<dbReference type="PANTHER" id="PTHR11431">
    <property type="entry name" value="FERRITIN"/>
    <property type="match status" value="1"/>
</dbReference>
<accession>A0A1H6LUE9</accession>